<proteinExistence type="predicted"/>
<dbReference type="GO" id="GO:0098542">
    <property type="term" value="P:defense response to other organism"/>
    <property type="evidence" value="ECO:0007669"/>
    <property type="project" value="InterPro"/>
</dbReference>
<dbReference type="AlphaFoldDB" id="A0A168KVB2"/>
<dbReference type="InterPro" id="IPR044839">
    <property type="entry name" value="NDR1-like"/>
</dbReference>
<evidence type="ECO:0000256" key="4">
    <source>
        <dbReference type="SAM" id="Phobius"/>
    </source>
</evidence>
<dbReference type="OrthoDB" id="20273at2759"/>
<dbReference type="Proteomes" id="UP000078561">
    <property type="component" value="Unassembled WGS sequence"/>
</dbReference>
<feature type="region of interest" description="Disordered" evidence="3">
    <location>
        <begin position="1"/>
        <end position="30"/>
    </location>
</feature>
<reference evidence="5" key="1">
    <citation type="submission" date="2016-04" db="EMBL/GenBank/DDBJ databases">
        <authorList>
            <person name="Evans L.H."/>
            <person name="Alamgir A."/>
            <person name="Owens N."/>
            <person name="Weber N.D."/>
            <person name="Virtaneva K."/>
            <person name="Barbian K."/>
            <person name="Babar A."/>
            <person name="Rosenke K."/>
        </authorList>
    </citation>
    <scope>NUCLEOTIDE SEQUENCE [LARGE SCALE GENOMIC DNA]</scope>
    <source>
        <strain evidence="5">CBS 101.48</strain>
    </source>
</reference>
<organism evidence="5">
    <name type="scientific">Absidia glauca</name>
    <name type="common">Pin mould</name>
    <dbReference type="NCBI Taxonomy" id="4829"/>
    <lineage>
        <taxon>Eukaryota</taxon>
        <taxon>Fungi</taxon>
        <taxon>Fungi incertae sedis</taxon>
        <taxon>Mucoromycota</taxon>
        <taxon>Mucoromycotina</taxon>
        <taxon>Mucoromycetes</taxon>
        <taxon>Mucorales</taxon>
        <taxon>Cunninghamellaceae</taxon>
        <taxon>Absidia</taxon>
    </lineage>
</organism>
<dbReference type="OMA" id="YPDHHDV"/>
<feature type="compositionally biased region" description="Pro residues" evidence="3">
    <location>
        <begin position="14"/>
        <end position="30"/>
    </location>
</feature>
<feature type="transmembrane region" description="Helical" evidence="4">
    <location>
        <begin position="81"/>
        <end position="107"/>
    </location>
</feature>
<sequence length="276" mass="29872">MGYEKDDEDYYRYGPPPMPPPHSIYGTPPPQYADQQMMGVLDPEGGAEDDLLHPSKNRPVRRRRSCPDKVCCGCCVCCPRWARYCSCFCLLVLVALGIVIGVLAALFKMPNVEMSGLESQPTVDITGGNTIQLGFQLQVKVDNPNVEGITFDSIVAKAFYPDHHDVQLGGGEKHHVVIAKKAISAFTFPFNLTIPIANKSYQAIFADLSTRCGLDGSVKQPISIDYDIIPTVKVGALPISFTISNSAHFDCPDVISHLDDLGSSSSSSFSALAAGD</sequence>
<evidence type="ECO:0008006" key="7">
    <source>
        <dbReference type="Google" id="ProtNLM"/>
    </source>
</evidence>
<keyword evidence="6" id="KW-1185">Reference proteome</keyword>
<evidence type="ECO:0000256" key="1">
    <source>
        <dbReference type="ARBA" id="ARBA00004370"/>
    </source>
</evidence>
<evidence type="ECO:0000313" key="5">
    <source>
        <dbReference type="EMBL" id="SAL95540.1"/>
    </source>
</evidence>
<name>A0A168KVB2_ABSGL</name>
<evidence type="ECO:0000256" key="2">
    <source>
        <dbReference type="ARBA" id="ARBA00023136"/>
    </source>
</evidence>
<comment type="subcellular location">
    <subcellularLocation>
        <location evidence="1">Membrane</location>
    </subcellularLocation>
</comment>
<dbReference type="InParanoid" id="A0A168KVB2"/>
<evidence type="ECO:0000313" key="6">
    <source>
        <dbReference type="Proteomes" id="UP000078561"/>
    </source>
</evidence>
<dbReference type="STRING" id="4829.A0A168KVB2"/>
<keyword evidence="4" id="KW-1133">Transmembrane helix</keyword>
<dbReference type="Gene3D" id="2.60.40.1820">
    <property type="match status" value="1"/>
</dbReference>
<keyword evidence="2 4" id="KW-0472">Membrane</keyword>
<evidence type="ECO:0000256" key="3">
    <source>
        <dbReference type="SAM" id="MobiDB-lite"/>
    </source>
</evidence>
<dbReference type="GO" id="GO:0016020">
    <property type="term" value="C:membrane"/>
    <property type="evidence" value="ECO:0007669"/>
    <property type="project" value="UniProtKB-SubCell"/>
</dbReference>
<keyword evidence="4" id="KW-0812">Transmembrane</keyword>
<protein>
    <recommendedName>
        <fullName evidence="7">Late embryogenesis abundant protein LEA-2 subgroup domain-containing protein</fullName>
    </recommendedName>
</protein>
<accession>A0A168KVB2</accession>
<dbReference type="PANTHER" id="PTHR31234:SF2">
    <property type="entry name" value="OS05G0199100 PROTEIN"/>
    <property type="match status" value="1"/>
</dbReference>
<gene>
    <name evidence="5" type="primary">ABSGL_00869.1 scaffold 958</name>
</gene>
<dbReference type="EMBL" id="LT550334">
    <property type="protein sequence ID" value="SAL95540.1"/>
    <property type="molecule type" value="Genomic_DNA"/>
</dbReference>
<dbReference type="PANTHER" id="PTHR31234">
    <property type="entry name" value="LATE EMBRYOGENESIS ABUNDANT (LEA) HYDROXYPROLINE-RICH GLYCOPROTEIN FAMILY"/>
    <property type="match status" value="1"/>
</dbReference>